<dbReference type="EMBL" id="FNPF01000004">
    <property type="protein sequence ID" value="SDY18231.1"/>
    <property type="molecule type" value="Genomic_DNA"/>
</dbReference>
<evidence type="ECO:0000313" key="1">
    <source>
        <dbReference type="EMBL" id="SDY18231.1"/>
    </source>
</evidence>
<keyword evidence="2" id="KW-1185">Reference proteome</keyword>
<proteinExistence type="predicted"/>
<dbReference type="Gene3D" id="4.10.410.40">
    <property type="match status" value="1"/>
</dbReference>
<dbReference type="OrthoDB" id="6976379at2"/>
<organism evidence="1 2">
    <name type="scientific">Citreimonas salinaria</name>
    <dbReference type="NCBI Taxonomy" id="321339"/>
    <lineage>
        <taxon>Bacteria</taxon>
        <taxon>Pseudomonadati</taxon>
        <taxon>Pseudomonadota</taxon>
        <taxon>Alphaproteobacteria</taxon>
        <taxon>Rhodobacterales</taxon>
        <taxon>Roseobacteraceae</taxon>
        <taxon>Citreimonas</taxon>
    </lineage>
</organism>
<protein>
    <recommendedName>
        <fullName evidence="3">Phage tail tube protein, TTP</fullName>
    </recommendedName>
</protein>
<accession>A0A1H3HRS3</accession>
<gene>
    <name evidence="1" type="ORF">SAMN05444340_104129</name>
</gene>
<dbReference type="STRING" id="321339.SAMN05444340_104129"/>
<dbReference type="Proteomes" id="UP000199286">
    <property type="component" value="Unassembled WGS sequence"/>
</dbReference>
<dbReference type="RefSeq" id="WP_089881199.1">
    <property type="nucleotide sequence ID" value="NZ_FNPF01000004.1"/>
</dbReference>
<evidence type="ECO:0008006" key="3">
    <source>
        <dbReference type="Google" id="ProtNLM"/>
    </source>
</evidence>
<name>A0A1H3HRS3_9RHOB</name>
<reference evidence="1 2" key="1">
    <citation type="submission" date="2016-10" db="EMBL/GenBank/DDBJ databases">
        <authorList>
            <person name="de Groot N.N."/>
        </authorList>
    </citation>
    <scope>NUCLEOTIDE SEQUENCE [LARGE SCALE GENOMIC DNA]</scope>
    <source>
        <strain evidence="1 2">DSM 26880</strain>
    </source>
</reference>
<evidence type="ECO:0000313" key="2">
    <source>
        <dbReference type="Proteomes" id="UP000199286"/>
    </source>
</evidence>
<dbReference type="AlphaFoldDB" id="A0A1H3HRS3"/>
<sequence>MPVFATAGAKIHIGGELAAQSADFAVADFSGVTWTEIMEVESLGSFGDTAQEVPFESLGYSRTRRMKGLRSAGTMEIVCGMDYADAGQLAAIAAEKTDKEYAFKITFDDAPTGGTPSERYFVAQVGAVTEQLDTANNVMKLNISLWVNSNIVRVAAAEPAV</sequence>